<evidence type="ECO:0000313" key="5">
    <source>
        <dbReference type="Proteomes" id="UP001175001"/>
    </source>
</evidence>
<dbReference type="AlphaFoldDB" id="A0AA39U1F3"/>
<comment type="caution">
    <text evidence="4">The sequence shown here is derived from an EMBL/GenBank/DDBJ whole genome shotgun (WGS) entry which is preliminary data.</text>
</comment>
<keyword evidence="3" id="KW-0472">Membrane</keyword>
<keyword evidence="5" id="KW-1185">Reference proteome</keyword>
<feature type="region of interest" description="Disordered" evidence="2">
    <location>
        <begin position="20"/>
        <end position="47"/>
    </location>
</feature>
<evidence type="ECO:0000256" key="1">
    <source>
        <dbReference type="ARBA" id="ARBA00035112"/>
    </source>
</evidence>
<dbReference type="Pfam" id="PF11807">
    <property type="entry name" value="UstYa"/>
    <property type="match status" value="1"/>
</dbReference>
<reference evidence="4" key="1">
    <citation type="submission" date="2023-06" db="EMBL/GenBank/DDBJ databases">
        <title>Multi-omics analyses reveal the molecular pathogenesis toolkit of Lasiodiplodia hormozganensis, a cross-kingdom pathogen.</title>
        <authorList>
            <person name="Felix C."/>
            <person name="Meneses R."/>
            <person name="Goncalves M.F.M."/>
            <person name="Tilleman L."/>
            <person name="Duarte A.S."/>
            <person name="Jorrin-Novo J.V."/>
            <person name="Van De Peer Y."/>
            <person name="Deforce D."/>
            <person name="Van Nieuwerburgh F."/>
            <person name="Esteves A.C."/>
            <person name="Alves A."/>
        </authorList>
    </citation>
    <scope>NUCLEOTIDE SEQUENCE</scope>
    <source>
        <strain evidence="4">CBS 339.90</strain>
    </source>
</reference>
<gene>
    <name evidence="4" type="ORF">DIS24_g12455</name>
</gene>
<evidence type="ECO:0000313" key="4">
    <source>
        <dbReference type="EMBL" id="KAK0609149.1"/>
    </source>
</evidence>
<comment type="similarity">
    <text evidence="1">Belongs to the ustYa family.</text>
</comment>
<protein>
    <submittedName>
        <fullName evidence="4">Uncharacterized protein</fullName>
    </submittedName>
</protein>
<dbReference type="GO" id="GO:0043386">
    <property type="term" value="P:mycotoxin biosynthetic process"/>
    <property type="evidence" value="ECO:0007669"/>
    <property type="project" value="InterPro"/>
</dbReference>
<dbReference type="Proteomes" id="UP001175001">
    <property type="component" value="Unassembled WGS sequence"/>
</dbReference>
<feature type="transmembrane region" description="Helical" evidence="3">
    <location>
        <begin position="54"/>
        <end position="76"/>
    </location>
</feature>
<keyword evidence="3" id="KW-0812">Transmembrane</keyword>
<dbReference type="EMBL" id="JAUJDW010000273">
    <property type="protein sequence ID" value="KAK0609149.1"/>
    <property type="molecule type" value="Genomic_DNA"/>
</dbReference>
<feature type="compositionally biased region" description="Basic and acidic residues" evidence="2">
    <location>
        <begin position="20"/>
        <end position="36"/>
    </location>
</feature>
<dbReference type="InterPro" id="IPR021765">
    <property type="entry name" value="UstYa-like"/>
</dbReference>
<organism evidence="4 5">
    <name type="scientific">Lasiodiplodia hormozganensis</name>
    <dbReference type="NCBI Taxonomy" id="869390"/>
    <lineage>
        <taxon>Eukaryota</taxon>
        <taxon>Fungi</taxon>
        <taxon>Dikarya</taxon>
        <taxon>Ascomycota</taxon>
        <taxon>Pezizomycotina</taxon>
        <taxon>Dothideomycetes</taxon>
        <taxon>Dothideomycetes incertae sedis</taxon>
        <taxon>Botryosphaeriales</taxon>
        <taxon>Botryosphaeriaceae</taxon>
        <taxon>Lasiodiplodia</taxon>
    </lineage>
</organism>
<name>A0AA39U1F3_9PEZI</name>
<keyword evidence="3" id="KW-1133">Transmembrane helix</keyword>
<evidence type="ECO:0000256" key="2">
    <source>
        <dbReference type="SAM" id="MobiDB-lite"/>
    </source>
</evidence>
<proteinExistence type="inferred from homology"/>
<accession>A0AA39U1F3</accession>
<evidence type="ECO:0000256" key="3">
    <source>
        <dbReference type="SAM" id="Phobius"/>
    </source>
</evidence>
<sequence>MASLFNTRFKNVLSAYEPRRGEAVVEDDNSKEHLLPDDDSISSRPRSSVGSTTLVVVAGVVLIISSMLSFALGTWVSKRPTEGSRGSYENGFIEEQIVTPSDRFELRQMTFTGGIDFTPEGEEMLAPSRYVGEPSPEIDEAWNAIIGGESHYFSVSETEAKALWDADWEKYRDRIRGGWTGTYVHSIS</sequence>